<comment type="caution">
    <text evidence="3">The sequence shown here is derived from an EMBL/GenBank/DDBJ whole genome shotgun (WGS) entry which is preliminary data.</text>
</comment>
<keyword evidence="4" id="KW-1185">Reference proteome</keyword>
<evidence type="ECO:0000313" key="3">
    <source>
        <dbReference type="EMBL" id="GAA4783134.1"/>
    </source>
</evidence>
<dbReference type="InterPro" id="IPR052353">
    <property type="entry name" value="Benzoxazolinone_Detox_Enz"/>
</dbReference>
<protein>
    <submittedName>
        <fullName evidence="3">MOSC domain-containing protein</fullName>
    </submittedName>
</protein>
<evidence type="ECO:0000256" key="1">
    <source>
        <dbReference type="SAM" id="MobiDB-lite"/>
    </source>
</evidence>
<feature type="domain" description="MOSC" evidence="2">
    <location>
        <begin position="29"/>
        <end position="172"/>
    </location>
</feature>
<dbReference type="SUPFAM" id="SSF50800">
    <property type="entry name" value="PK beta-barrel domain-like"/>
    <property type="match status" value="1"/>
</dbReference>
<dbReference type="InterPro" id="IPR011037">
    <property type="entry name" value="Pyrv_Knase-like_insert_dom_sf"/>
</dbReference>
<dbReference type="Pfam" id="PF03473">
    <property type="entry name" value="MOSC"/>
    <property type="match status" value="1"/>
</dbReference>
<organism evidence="3 4">
    <name type="scientific">Streptomyces sanyensis</name>
    <dbReference type="NCBI Taxonomy" id="568869"/>
    <lineage>
        <taxon>Bacteria</taxon>
        <taxon>Bacillati</taxon>
        <taxon>Actinomycetota</taxon>
        <taxon>Actinomycetes</taxon>
        <taxon>Kitasatosporales</taxon>
        <taxon>Streptomycetaceae</taxon>
        <taxon>Streptomyces</taxon>
    </lineage>
</organism>
<dbReference type="Gene3D" id="2.40.33.20">
    <property type="entry name" value="PK beta-barrel domain-like"/>
    <property type="match status" value="1"/>
</dbReference>
<dbReference type="PANTHER" id="PTHR30212:SF2">
    <property type="entry name" value="PROTEIN YIIM"/>
    <property type="match status" value="1"/>
</dbReference>
<gene>
    <name evidence="3" type="ORF">GCM10023329_36860</name>
</gene>
<dbReference type="PANTHER" id="PTHR30212">
    <property type="entry name" value="PROTEIN YIIM"/>
    <property type="match status" value="1"/>
</dbReference>
<sequence>MKLLSVNTGRAEAVPYTTAATGTTGIDKHPADGPVAVADPGPHGTGGSGLAGDSIGDLRHHGGTHQAVYAFAREDLDAWEQRLGRPLRNGIFGENLTTLGVDVNGALIGERWRVGAALVLEVTRGRVPCRVFADRLEEKGWVKRFTRQGEPGAYLRVVEPGEIRAGDPVEVVHRPAHGITVATAFRAETVERSLLPTLLAAGDALHPELLRTAREYAAGTGTGGAGDGTSGTGGEAEDAREQGGARPAGDQAGALHGRRGH</sequence>
<feature type="region of interest" description="Disordered" evidence="1">
    <location>
        <begin position="218"/>
        <end position="261"/>
    </location>
</feature>
<name>A0ABP9AQB9_9ACTN</name>
<evidence type="ECO:0000259" key="2">
    <source>
        <dbReference type="PROSITE" id="PS51340"/>
    </source>
</evidence>
<evidence type="ECO:0000313" key="4">
    <source>
        <dbReference type="Proteomes" id="UP001501147"/>
    </source>
</evidence>
<accession>A0ABP9AQB9</accession>
<dbReference type="RefSeq" id="WP_345614503.1">
    <property type="nucleotide sequence ID" value="NZ_BAABJV010000009.1"/>
</dbReference>
<dbReference type="PROSITE" id="PS51340">
    <property type="entry name" value="MOSC"/>
    <property type="match status" value="1"/>
</dbReference>
<feature type="compositionally biased region" description="Gly residues" evidence="1">
    <location>
        <begin position="220"/>
        <end position="234"/>
    </location>
</feature>
<dbReference type="InterPro" id="IPR005302">
    <property type="entry name" value="MoCF_Sase_C"/>
</dbReference>
<proteinExistence type="predicted"/>
<feature type="region of interest" description="Disordered" evidence="1">
    <location>
        <begin position="21"/>
        <end position="57"/>
    </location>
</feature>
<reference evidence="4" key="1">
    <citation type="journal article" date="2019" name="Int. J. Syst. Evol. Microbiol.">
        <title>The Global Catalogue of Microorganisms (GCM) 10K type strain sequencing project: providing services to taxonomists for standard genome sequencing and annotation.</title>
        <authorList>
            <consortium name="The Broad Institute Genomics Platform"/>
            <consortium name="The Broad Institute Genome Sequencing Center for Infectious Disease"/>
            <person name="Wu L."/>
            <person name="Ma J."/>
        </authorList>
    </citation>
    <scope>NUCLEOTIDE SEQUENCE [LARGE SCALE GENOMIC DNA]</scope>
    <source>
        <strain evidence="4">JCM 18324</strain>
    </source>
</reference>
<dbReference type="Proteomes" id="UP001501147">
    <property type="component" value="Unassembled WGS sequence"/>
</dbReference>
<dbReference type="EMBL" id="BAABJV010000009">
    <property type="protein sequence ID" value="GAA4783134.1"/>
    <property type="molecule type" value="Genomic_DNA"/>
</dbReference>